<evidence type="ECO:0000313" key="8">
    <source>
        <dbReference type="EMBL" id="VEU76541.1"/>
    </source>
</evidence>
<dbReference type="KEGG" id="mcou:NCTC10179_00737"/>
<dbReference type="GO" id="GO:0016787">
    <property type="term" value="F:hydrolase activity"/>
    <property type="evidence" value="ECO:0007669"/>
    <property type="project" value="UniProtKB-KW"/>
</dbReference>
<dbReference type="Pfam" id="PF13086">
    <property type="entry name" value="AAA_11"/>
    <property type="match status" value="1"/>
</dbReference>
<evidence type="ECO:0000259" key="7">
    <source>
        <dbReference type="Pfam" id="PF13087"/>
    </source>
</evidence>
<sequence length="1086" mass="125894">MKKDKYQTILDNLLDIDPLDSSVFTKLTRNTLGQSNYFDIFRLFGKENFHHILNNEKFKLNLVEQTIVNAYENIQKTTNLNDLDFLLENLYKYEIVQDRNIRKQYPTFEQIKQKLTEHLEKLIQQSLFRWKRIKDRADTILEETNIWPLHIGFLFVSLKKDDKSIYAPLLLKEVQIDFENGKPVLYSNGEIKINDKLLFLLNNYGFAIDIDDNFKEFKITNLIDELRTQWRGIYSLPANIVAPFKEYKNEDIVNENLQFHPGGVLGIFQPSGGYPRNRMKQIIQSGKLESIIDVEINKTKYQEVVDKSIFNPKLSLFRLTSSNLSQDKAIISALNQNTIIWGPPGTGKSQTIVNLLTNILVYNKTAIVGSQKKVALEVIRKRMKSLAMFCLFVLNSKDMSKREFYKPIASYLNELEYHKTSTKIVRPQLASESEINFVKHANGEIKKPAIREALEAIYYLAENKLDFKGEEDILYAAKLPKNVVMPDYVEQGLTPKKLLELSGSKFFFTKQYRALKELGISIDQNLSEYKGSLKELQLKFKNLIPYQEGALNDDNVLYKLKNLEEMHSHLNAPVDTFDAEEIKKVILERISDKLEKLSDEDKQLYKEFSASVRIQNLHPHRFVKRYTSIIKKVFPIIIATPDSDLSGWEEKEFDYGILDESSQIFIENGLTFLYLAKTKILAGDQMQMRPSNWFGTRVTDDSIYGHVESMLDYAMGLGVYHVLLNKNYRSDYASLMTFSSQNFYNSQLDVVDNAKNSDKNPIEVYEVDGIWDDNKNEKEANLALEITLKELPNYSKIILLAFNAKQFNYLKDKIFVEYPQLENAIRNGQLMVKNLENIQGDEANLVIATVAYDKNAKLTSTYIAKQGGRNALNVAISRAKEKLIVIKTIKSEEVTILPNSSDDLIIFKKWLQFLESSPEKRLNLLNESFTKHKEKLSSNSEKVWFTKIVDKRLNSLFSNRPGFDVFKDYSIGSLTIDYVITFNRVPYKCLVVDVFNYDNGYADYALLKDKVKFLKNKNYDVELLNPLNYVNLLREFEGWIKDKNLIDFKDHTKEFNTAYYTLNEINNTKLTQEVVESSEETNEGIN</sequence>
<organism evidence="8 9">
    <name type="scientific">Mycoplasmopsis columboralis</name>
    <dbReference type="NCBI Taxonomy" id="171282"/>
    <lineage>
        <taxon>Bacteria</taxon>
        <taxon>Bacillati</taxon>
        <taxon>Mycoplasmatota</taxon>
        <taxon>Mycoplasmoidales</taxon>
        <taxon>Metamycoplasmataceae</taxon>
        <taxon>Mycoplasmopsis</taxon>
    </lineage>
</organism>
<dbReference type="OrthoDB" id="9757917at2"/>
<dbReference type="AlphaFoldDB" id="A0A449B7H1"/>
<dbReference type="InterPro" id="IPR025103">
    <property type="entry name" value="DUF4011"/>
</dbReference>
<dbReference type="InterPro" id="IPR027417">
    <property type="entry name" value="P-loop_NTPase"/>
</dbReference>
<dbReference type="Pfam" id="PF13195">
    <property type="entry name" value="DUF4011"/>
    <property type="match status" value="1"/>
</dbReference>
<keyword evidence="3" id="KW-0378">Hydrolase</keyword>
<keyword evidence="5" id="KW-0067">ATP-binding</keyword>
<dbReference type="Pfam" id="PF13087">
    <property type="entry name" value="AAA_12"/>
    <property type="match status" value="1"/>
</dbReference>
<evidence type="ECO:0000256" key="4">
    <source>
        <dbReference type="ARBA" id="ARBA00022806"/>
    </source>
</evidence>
<dbReference type="PANTHER" id="PTHR43788:SF8">
    <property type="entry name" value="DNA-BINDING PROTEIN SMUBP-2"/>
    <property type="match status" value="1"/>
</dbReference>
<proteinExistence type="inferred from homology"/>
<name>A0A449B7H1_9BACT</name>
<dbReference type="RefSeq" id="WP_051616995.1">
    <property type="nucleotide sequence ID" value="NZ_LR215039.1"/>
</dbReference>
<dbReference type="InterPro" id="IPR041677">
    <property type="entry name" value="DNA2/NAM7_AAA_11"/>
</dbReference>
<keyword evidence="2" id="KW-0547">Nucleotide-binding</keyword>
<comment type="similarity">
    <text evidence="1">Belongs to the DNA2/NAM7 helicase family.</text>
</comment>
<evidence type="ECO:0000259" key="6">
    <source>
        <dbReference type="Pfam" id="PF13086"/>
    </source>
</evidence>
<dbReference type="Gene3D" id="3.40.50.300">
    <property type="entry name" value="P-loop containing nucleotide triphosphate hydrolases"/>
    <property type="match status" value="2"/>
</dbReference>
<evidence type="ECO:0000256" key="3">
    <source>
        <dbReference type="ARBA" id="ARBA00022801"/>
    </source>
</evidence>
<evidence type="ECO:0000256" key="1">
    <source>
        <dbReference type="ARBA" id="ARBA00007913"/>
    </source>
</evidence>
<keyword evidence="9" id="KW-1185">Reference proteome</keyword>
<protein>
    <submittedName>
        <fullName evidence="8">Putative DNA helicase</fullName>
    </submittedName>
</protein>
<feature type="domain" description="DNA2/NAM7 helicase helicase" evidence="6">
    <location>
        <begin position="322"/>
        <end position="690"/>
    </location>
</feature>
<dbReference type="SUPFAM" id="SSF52540">
    <property type="entry name" value="P-loop containing nucleoside triphosphate hydrolases"/>
    <property type="match status" value="1"/>
</dbReference>
<dbReference type="InterPro" id="IPR050534">
    <property type="entry name" value="Coronavir_polyprotein_1ab"/>
</dbReference>
<evidence type="ECO:0000313" key="9">
    <source>
        <dbReference type="Proteomes" id="UP000289497"/>
    </source>
</evidence>
<evidence type="ECO:0000256" key="5">
    <source>
        <dbReference type="ARBA" id="ARBA00022840"/>
    </source>
</evidence>
<gene>
    <name evidence="8" type="ORF">NCTC10179_00737</name>
</gene>
<dbReference type="GO" id="GO:0043139">
    <property type="term" value="F:5'-3' DNA helicase activity"/>
    <property type="evidence" value="ECO:0007669"/>
    <property type="project" value="TreeGrafter"/>
</dbReference>
<dbReference type="EMBL" id="LR215039">
    <property type="protein sequence ID" value="VEU76541.1"/>
    <property type="molecule type" value="Genomic_DNA"/>
</dbReference>
<feature type="domain" description="DNA2/NAM7 helicase-like C-terminal" evidence="7">
    <location>
        <begin position="708"/>
        <end position="886"/>
    </location>
</feature>
<dbReference type="GO" id="GO:0005524">
    <property type="term" value="F:ATP binding"/>
    <property type="evidence" value="ECO:0007669"/>
    <property type="project" value="UniProtKB-KW"/>
</dbReference>
<keyword evidence="4 8" id="KW-0347">Helicase</keyword>
<evidence type="ECO:0000256" key="2">
    <source>
        <dbReference type="ARBA" id="ARBA00022741"/>
    </source>
</evidence>
<dbReference type="PANTHER" id="PTHR43788">
    <property type="entry name" value="DNA2/NAM7 HELICASE FAMILY MEMBER"/>
    <property type="match status" value="1"/>
</dbReference>
<reference evidence="8 9" key="1">
    <citation type="submission" date="2019-01" db="EMBL/GenBank/DDBJ databases">
        <authorList>
            <consortium name="Pathogen Informatics"/>
        </authorList>
    </citation>
    <scope>NUCLEOTIDE SEQUENCE [LARGE SCALE GENOMIC DNA]</scope>
    <source>
        <strain evidence="8 9">NCTC10179</strain>
    </source>
</reference>
<dbReference type="InterPro" id="IPR041679">
    <property type="entry name" value="DNA2/NAM7-like_C"/>
</dbReference>
<accession>A0A449B7H1</accession>
<dbReference type="Proteomes" id="UP000289497">
    <property type="component" value="Chromosome"/>
</dbReference>